<evidence type="ECO:0000313" key="2">
    <source>
        <dbReference type="Proteomes" id="UP000186601"/>
    </source>
</evidence>
<comment type="caution">
    <text evidence="1">The sequence shown here is derived from an EMBL/GenBank/DDBJ whole genome shotgun (WGS) entry which is preliminary data.</text>
</comment>
<evidence type="ECO:0000313" key="1">
    <source>
        <dbReference type="EMBL" id="PSR74208.1"/>
    </source>
</evidence>
<sequence>MTTVLLEYSRSILHLPTTNTRLPWHPIFLFLYLMPCTISPNIPWNATLIYNFVSSTKNPRTLFERRFRRSMTILV</sequence>
<proteinExistence type="predicted"/>
<accession>A0A2R6NP26</accession>
<dbReference type="AlphaFoldDB" id="A0A2R6NP26"/>
<protein>
    <submittedName>
        <fullName evidence="1">Uncharacterized protein</fullName>
    </submittedName>
</protein>
<dbReference type="EMBL" id="MLYV02001011">
    <property type="protein sequence ID" value="PSR74208.1"/>
    <property type="molecule type" value="Genomic_DNA"/>
</dbReference>
<name>A0A2R6NP26_9APHY</name>
<reference evidence="1 2" key="1">
    <citation type="submission" date="2018-02" db="EMBL/GenBank/DDBJ databases">
        <title>Genome sequence of the basidiomycete white-rot fungus Phlebia centrifuga.</title>
        <authorList>
            <person name="Granchi Z."/>
            <person name="Peng M."/>
            <person name="de Vries R.P."/>
            <person name="Hilden K."/>
            <person name="Makela M.R."/>
            <person name="Grigoriev I."/>
            <person name="Riley R."/>
        </authorList>
    </citation>
    <scope>NUCLEOTIDE SEQUENCE [LARGE SCALE GENOMIC DNA]</scope>
    <source>
        <strain evidence="1 2">FBCC195</strain>
    </source>
</reference>
<dbReference type="Proteomes" id="UP000186601">
    <property type="component" value="Unassembled WGS sequence"/>
</dbReference>
<organism evidence="1 2">
    <name type="scientific">Hermanssonia centrifuga</name>
    <dbReference type="NCBI Taxonomy" id="98765"/>
    <lineage>
        <taxon>Eukaryota</taxon>
        <taxon>Fungi</taxon>
        <taxon>Dikarya</taxon>
        <taxon>Basidiomycota</taxon>
        <taxon>Agaricomycotina</taxon>
        <taxon>Agaricomycetes</taxon>
        <taxon>Polyporales</taxon>
        <taxon>Meruliaceae</taxon>
        <taxon>Hermanssonia</taxon>
    </lineage>
</organism>
<gene>
    <name evidence="1" type="ORF">PHLCEN_2v10023</name>
</gene>
<keyword evidence="2" id="KW-1185">Reference proteome</keyword>